<dbReference type="BioCyc" id="AMAC1300253:G12YX-713-MONOMER"/>
<evidence type="ECO:0000313" key="1">
    <source>
        <dbReference type="EMBL" id="AGP77136.1"/>
    </source>
</evidence>
<evidence type="ECO:0000313" key="2">
    <source>
        <dbReference type="Proteomes" id="UP000014909"/>
    </source>
</evidence>
<sequence>MRIRIARLKEYQKTEGILFIVRIPFYWQGVQEVTLAQQVMLLMRVLLLLYTYKKKQGISNNYK</sequence>
<dbReference type="HOGENOM" id="CLU_2875750_0_0_6"/>
<dbReference type="KEGG" id="amh:I633_04470"/>
<dbReference type="EMBL" id="CP004846">
    <property type="protein sequence ID" value="AGP77136.1"/>
    <property type="molecule type" value="Genomic_DNA"/>
</dbReference>
<protein>
    <submittedName>
        <fullName evidence="1">Uncharacterized protein</fullName>
    </submittedName>
</protein>
<organism evidence="1 2">
    <name type="scientific">Alteromonas mediterranea 615</name>
    <dbReference type="NCBI Taxonomy" id="1300253"/>
    <lineage>
        <taxon>Bacteria</taxon>
        <taxon>Pseudomonadati</taxon>
        <taxon>Pseudomonadota</taxon>
        <taxon>Gammaproteobacteria</taxon>
        <taxon>Alteromonadales</taxon>
        <taxon>Alteromonadaceae</taxon>
        <taxon>Alteromonas/Salinimonas group</taxon>
        <taxon>Alteromonas</taxon>
    </lineage>
</organism>
<dbReference type="AlphaFoldDB" id="S5AEP8"/>
<name>S5AEP8_9ALTE</name>
<accession>S5AEP8</accession>
<gene>
    <name evidence="1" type="ORF">I633_04470</name>
</gene>
<dbReference type="Proteomes" id="UP000014909">
    <property type="component" value="Chromosome"/>
</dbReference>
<reference evidence="1 2" key="1">
    <citation type="journal article" date="2013" name="Genome Biol. Evol.">
        <title>Genomic Diversity of "Deep Ecotype" Alteromonas macleodii Isolates: Evidence for Pan-Mediterranean Clonal Frames.</title>
        <authorList>
            <person name="Lopez-Perez M."/>
            <person name="Gonzaga A."/>
            <person name="Rodriguez-Valera F."/>
        </authorList>
    </citation>
    <scope>NUCLEOTIDE SEQUENCE [LARGE SCALE GENOMIC DNA]</scope>
    <source>
        <strain evidence="2">'English Channel 615'</strain>
    </source>
</reference>
<proteinExistence type="predicted"/>